<dbReference type="SUPFAM" id="SSF53098">
    <property type="entry name" value="Ribonuclease H-like"/>
    <property type="match status" value="1"/>
</dbReference>
<sequence length="211" mass="23998">MGDMLRIKICDCVRKANSFSLLTDESKDESKKEKLAIIVRYVDDKANVDERFLTFVDATSLTAERLITNLISTLNKHGLDHACIVSQGYDGVAVMSGNCHDVQQRMKEIYPYAMYIHCYAHKLNLVLVDCAKKIQFACDLFLLLEALYVFISSSKAHTIFVSMQKELHPEKQDVSYPSYQIQDGPAGKLLLMRLAALMIRGLLPWKKFLVE</sequence>
<dbReference type="PANTHER" id="PTHR45749:SF37">
    <property type="entry name" value="OS05G0311600 PROTEIN"/>
    <property type="match status" value="1"/>
</dbReference>
<keyword evidence="3" id="KW-1185">Reference proteome</keyword>
<feature type="domain" description="DUF4371" evidence="1">
    <location>
        <begin position="17"/>
        <end position="98"/>
    </location>
</feature>
<dbReference type="PANTHER" id="PTHR45749">
    <property type="match status" value="1"/>
</dbReference>
<name>A0AAV7KEL4_9METZ</name>
<evidence type="ECO:0000259" key="1">
    <source>
        <dbReference type="Pfam" id="PF14291"/>
    </source>
</evidence>
<dbReference type="Pfam" id="PF14291">
    <property type="entry name" value="DUF4371"/>
    <property type="match status" value="1"/>
</dbReference>
<comment type="caution">
    <text evidence="2">The sequence shown here is derived from an EMBL/GenBank/DDBJ whole genome shotgun (WGS) entry which is preliminary data.</text>
</comment>
<dbReference type="Proteomes" id="UP001165289">
    <property type="component" value="Unassembled WGS sequence"/>
</dbReference>
<organism evidence="2 3">
    <name type="scientific">Oopsacas minuta</name>
    <dbReference type="NCBI Taxonomy" id="111878"/>
    <lineage>
        <taxon>Eukaryota</taxon>
        <taxon>Metazoa</taxon>
        <taxon>Porifera</taxon>
        <taxon>Hexactinellida</taxon>
        <taxon>Hexasterophora</taxon>
        <taxon>Lyssacinosida</taxon>
        <taxon>Leucopsacidae</taxon>
        <taxon>Oopsacas</taxon>
    </lineage>
</organism>
<evidence type="ECO:0000313" key="2">
    <source>
        <dbReference type="EMBL" id="KAI6659683.1"/>
    </source>
</evidence>
<gene>
    <name evidence="2" type="ORF">LOD99_14607</name>
</gene>
<accession>A0AAV7KEL4</accession>
<proteinExistence type="predicted"/>
<dbReference type="InterPro" id="IPR012337">
    <property type="entry name" value="RNaseH-like_sf"/>
</dbReference>
<dbReference type="InterPro" id="IPR025398">
    <property type="entry name" value="DUF4371"/>
</dbReference>
<evidence type="ECO:0000313" key="3">
    <source>
        <dbReference type="Proteomes" id="UP001165289"/>
    </source>
</evidence>
<protein>
    <submittedName>
        <fullName evidence="2">Zinc finger MYM-type protein 1-like</fullName>
    </submittedName>
</protein>
<dbReference type="EMBL" id="JAKMXF010000055">
    <property type="protein sequence ID" value="KAI6659683.1"/>
    <property type="molecule type" value="Genomic_DNA"/>
</dbReference>
<dbReference type="AlphaFoldDB" id="A0AAV7KEL4"/>
<reference evidence="2 3" key="1">
    <citation type="journal article" date="2023" name="BMC Biol.">
        <title>The compact genome of the sponge Oopsacas minuta (Hexactinellida) is lacking key metazoan core genes.</title>
        <authorList>
            <person name="Santini S."/>
            <person name="Schenkelaars Q."/>
            <person name="Jourda C."/>
            <person name="Duchesne M."/>
            <person name="Belahbib H."/>
            <person name="Rocher C."/>
            <person name="Selva M."/>
            <person name="Riesgo A."/>
            <person name="Vervoort M."/>
            <person name="Leys S.P."/>
            <person name="Kodjabachian L."/>
            <person name="Le Bivic A."/>
            <person name="Borchiellini C."/>
            <person name="Claverie J.M."/>
            <person name="Renard E."/>
        </authorList>
    </citation>
    <scope>NUCLEOTIDE SEQUENCE [LARGE SCALE GENOMIC DNA]</scope>
    <source>
        <strain evidence="2">SPO-2</strain>
    </source>
</reference>